<accession>A0A806CQV3</accession>
<dbReference type="InterPro" id="IPR050492">
    <property type="entry name" value="Bact_metal-bind_prot9"/>
</dbReference>
<evidence type="ECO:0000313" key="7">
    <source>
        <dbReference type="Proteomes" id="UP000006655"/>
    </source>
</evidence>
<dbReference type="KEGG" id="mrb:Mrub_2836"/>
<sequence>MHYHILDMQRWFAFIVLSGLALGQPLQVAATTTVIADLVREVGGPRVRVVTVVPMGADPHSFEPRPSTVQALARARVLFANGMNLEVFLDRIAAQLPRNAQVVRLAEGLPNPICYTQADREAPGAHLHGPCDPHLWLDPSYGLAYAERIRDALTRLDPAGRSLYEARLADFRARVQAADAKVRACLARTPPASRKAVVQHDAYRYAGRHYGIEFVGSIASFSGQQQGARALANLALAMRERGVQVIFTEPQFAQTAARALAEATGARVFTLYSDTLTPQVASYLALIQHNGQTLCQAFR</sequence>
<dbReference type="InterPro" id="IPR006127">
    <property type="entry name" value="ZnuA-like"/>
</dbReference>
<dbReference type="GO" id="GO:0030313">
    <property type="term" value="C:cell envelope"/>
    <property type="evidence" value="ECO:0007669"/>
    <property type="project" value="UniProtKB-SubCell"/>
</dbReference>
<gene>
    <name evidence="6" type="ordered locus">Mrub_2836</name>
</gene>
<dbReference type="GO" id="GO:0007155">
    <property type="term" value="P:cell adhesion"/>
    <property type="evidence" value="ECO:0007669"/>
    <property type="project" value="InterPro"/>
</dbReference>
<evidence type="ECO:0000256" key="2">
    <source>
        <dbReference type="ARBA" id="ARBA00022448"/>
    </source>
</evidence>
<comment type="similarity">
    <text evidence="5">Belongs to the bacterial solute-binding protein 9 family.</text>
</comment>
<evidence type="ECO:0000313" key="6">
    <source>
        <dbReference type="EMBL" id="ADD29583.1"/>
    </source>
</evidence>
<reference evidence="6 7" key="1">
    <citation type="journal article" date="2010" name="Stand. Genomic Sci.">
        <title>Complete genome sequence of Meiothermus ruber type strain (21).</title>
        <authorList>
            <person name="Tindall B.J."/>
            <person name="Sikorski J."/>
            <person name="Lucas S."/>
            <person name="Goltsman E."/>
            <person name="Copeland A."/>
            <person name="Glavina Del Rio T."/>
            <person name="Nolan M."/>
            <person name="Tice H."/>
            <person name="Cheng J.F."/>
            <person name="Han C."/>
            <person name="Pitluck S."/>
            <person name="Liolios K."/>
            <person name="Ivanova N."/>
            <person name="Mavromatis K."/>
            <person name="Ovchinnikova G."/>
            <person name="Pati A."/>
            <person name="Fahnrich R."/>
            <person name="Goodwin L."/>
            <person name="Chen A."/>
            <person name="Palaniappan K."/>
            <person name="Land M."/>
            <person name="Hauser L."/>
            <person name="Chang Y.J."/>
            <person name="Jeffries C.D."/>
            <person name="Rohde M."/>
            <person name="Goker M."/>
            <person name="Woyke T."/>
            <person name="Bristow J."/>
            <person name="Eisen J.A."/>
            <person name="Markowitz V."/>
            <person name="Hugenholtz P."/>
            <person name="Kyrpides N.C."/>
            <person name="Klenk H.P."/>
            <person name="Lapidus A."/>
        </authorList>
    </citation>
    <scope>NUCLEOTIDE SEQUENCE [LARGE SCALE GENOMIC DNA]</scope>
    <source>
        <strain evidence="7">ATCC 35948 / DSM 1279 / VKM B-1258 / 21</strain>
    </source>
</reference>
<evidence type="ECO:0000256" key="1">
    <source>
        <dbReference type="ARBA" id="ARBA00004196"/>
    </source>
</evidence>
<dbReference type="EMBL" id="CP001743">
    <property type="protein sequence ID" value="ADD29583.1"/>
    <property type="molecule type" value="Genomic_DNA"/>
</dbReference>
<evidence type="ECO:0000256" key="3">
    <source>
        <dbReference type="ARBA" id="ARBA00022723"/>
    </source>
</evidence>
<dbReference type="Pfam" id="PF01297">
    <property type="entry name" value="ZnuA"/>
    <property type="match status" value="1"/>
</dbReference>
<dbReference type="SUPFAM" id="SSF53807">
    <property type="entry name" value="Helical backbone' metal receptor"/>
    <property type="match status" value="1"/>
</dbReference>
<keyword evidence="3" id="KW-0479">Metal-binding</keyword>
<dbReference type="PANTHER" id="PTHR42953">
    <property type="entry name" value="HIGH-AFFINITY ZINC UPTAKE SYSTEM PROTEIN ZNUA-RELATED"/>
    <property type="match status" value="1"/>
</dbReference>
<dbReference type="AlphaFoldDB" id="A0A806CQV3"/>
<dbReference type="GO" id="GO:0030001">
    <property type="term" value="P:metal ion transport"/>
    <property type="evidence" value="ECO:0007669"/>
    <property type="project" value="InterPro"/>
</dbReference>
<protein>
    <submittedName>
        <fullName evidence="6">Periplasmic solute binding protein</fullName>
    </submittedName>
</protein>
<dbReference type="PANTHER" id="PTHR42953:SF1">
    <property type="entry name" value="METAL-BINDING PROTEIN HI_0362-RELATED"/>
    <property type="match status" value="1"/>
</dbReference>
<dbReference type="PRINTS" id="PR00690">
    <property type="entry name" value="ADHESNFAMILY"/>
</dbReference>
<dbReference type="InterPro" id="IPR006128">
    <property type="entry name" value="Lipoprotein_PsaA-like"/>
</dbReference>
<dbReference type="PRINTS" id="PR00691">
    <property type="entry name" value="ADHESINB"/>
</dbReference>
<evidence type="ECO:0000256" key="4">
    <source>
        <dbReference type="ARBA" id="ARBA00022729"/>
    </source>
</evidence>
<keyword evidence="7" id="KW-1185">Reference proteome</keyword>
<dbReference type="Proteomes" id="UP000006655">
    <property type="component" value="Chromosome"/>
</dbReference>
<keyword evidence="4" id="KW-0732">Signal</keyword>
<comment type="subcellular location">
    <subcellularLocation>
        <location evidence="1">Cell envelope</location>
    </subcellularLocation>
</comment>
<proteinExistence type="inferred from homology"/>
<dbReference type="Gene3D" id="3.40.50.1980">
    <property type="entry name" value="Nitrogenase molybdenum iron protein domain"/>
    <property type="match status" value="2"/>
</dbReference>
<dbReference type="InterPro" id="IPR006129">
    <property type="entry name" value="AdhesinB"/>
</dbReference>
<organism evidence="6 7">
    <name type="scientific">Meiothermus ruber (strain ATCC 35948 / DSM 1279 / VKM B-1258 / 21)</name>
    <name type="common">Thermus ruber</name>
    <dbReference type="NCBI Taxonomy" id="504728"/>
    <lineage>
        <taxon>Bacteria</taxon>
        <taxon>Thermotogati</taxon>
        <taxon>Deinococcota</taxon>
        <taxon>Deinococci</taxon>
        <taxon>Thermales</taxon>
        <taxon>Thermaceae</taxon>
        <taxon>Meiothermus</taxon>
    </lineage>
</organism>
<dbReference type="GO" id="GO:0046872">
    <property type="term" value="F:metal ion binding"/>
    <property type="evidence" value="ECO:0007669"/>
    <property type="project" value="UniProtKB-KW"/>
</dbReference>
<name>A0A806CQV3_MEIRD</name>
<evidence type="ECO:0000256" key="5">
    <source>
        <dbReference type="RuleBase" id="RU003512"/>
    </source>
</evidence>
<keyword evidence="2 5" id="KW-0813">Transport</keyword>